<name>A0A0C9YP32_9AGAM</name>
<evidence type="ECO:0000313" key="3">
    <source>
        <dbReference type="Proteomes" id="UP000054018"/>
    </source>
</evidence>
<reference evidence="3" key="2">
    <citation type="submission" date="2015-01" db="EMBL/GenBank/DDBJ databases">
        <title>Evolutionary Origins and Diversification of the Mycorrhizal Mutualists.</title>
        <authorList>
            <consortium name="DOE Joint Genome Institute"/>
            <consortium name="Mycorrhizal Genomics Consortium"/>
            <person name="Kohler A."/>
            <person name="Kuo A."/>
            <person name="Nagy L.G."/>
            <person name="Floudas D."/>
            <person name="Copeland A."/>
            <person name="Barry K.W."/>
            <person name="Cichocki N."/>
            <person name="Veneault-Fourrey C."/>
            <person name="LaButti K."/>
            <person name="Lindquist E.A."/>
            <person name="Lipzen A."/>
            <person name="Lundell T."/>
            <person name="Morin E."/>
            <person name="Murat C."/>
            <person name="Riley R."/>
            <person name="Ohm R."/>
            <person name="Sun H."/>
            <person name="Tunlid A."/>
            <person name="Henrissat B."/>
            <person name="Grigoriev I.V."/>
            <person name="Hibbett D.S."/>
            <person name="Martin F."/>
        </authorList>
    </citation>
    <scope>NUCLEOTIDE SEQUENCE [LARGE SCALE GENOMIC DNA]</scope>
    <source>
        <strain evidence="3">441</strain>
    </source>
</reference>
<proteinExistence type="predicted"/>
<sequence length="84" mass="9270">MKIPDGYNVGVNNSKTFPNRVAWETGTRSQRLPVSLLPNTTGKERQVGTQQRVKELTLLTPRFSNAVGSSAPLKSPPKLEMAYL</sequence>
<reference evidence="2 3" key="1">
    <citation type="submission" date="2014-04" db="EMBL/GenBank/DDBJ databases">
        <authorList>
            <consortium name="DOE Joint Genome Institute"/>
            <person name="Kuo A."/>
            <person name="Kohler A."/>
            <person name="Costa M.D."/>
            <person name="Nagy L.G."/>
            <person name="Floudas D."/>
            <person name="Copeland A."/>
            <person name="Barry K.W."/>
            <person name="Cichocki N."/>
            <person name="Veneault-Fourrey C."/>
            <person name="LaButti K."/>
            <person name="Lindquist E.A."/>
            <person name="Lipzen A."/>
            <person name="Lundell T."/>
            <person name="Morin E."/>
            <person name="Murat C."/>
            <person name="Sun H."/>
            <person name="Tunlid A."/>
            <person name="Henrissat B."/>
            <person name="Grigoriev I.V."/>
            <person name="Hibbett D.S."/>
            <person name="Martin F."/>
            <person name="Nordberg H.P."/>
            <person name="Cantor M.N."/>
            <person name="Hua S.X."/>
        </authorList>
    </citation>
    <scope>NUCLEOTIDE SEQUENCE [LARGE SCALE GENOMIC DNA]</scope>
    <source>
        <strain evidence="2 3">441</strain>
    </source>
</reference>
<feature type="region of interest" description="Disordered" evidence="1">
    <location>
        <begin position="65"/>
        <end position="84"/>
    </location>
</feature>
<gene>
    <name evidence="2" type="ORF">PISMIDRAFT_689801</name>
</gene>
<organism evidence="2 3">
    <name type="scientific">Pisolithus microcarpus 441</name>
    <dbReference type="NCBI Taxonomy" id="765257"/>
    <lineage>
        <taxon>Eukaryota</taxon>
        <taxon>Fungi</taxon>
        <taxon>Dikarya</taxon>
        <taxon>Basidiomycota</taxon>
        <taxon>Agaricomycotina</taxon>
        <taxon>Agaricomycetes</taxon>
        <taxon>Agaricomycetidae</taxon>
        <taxon>Boletales</taxon>
        <taxon>Sclerodermatineae</taxon>
        <taxon>Pisolithaceae</taxon>
        <taxon>Pisolithus</taxon>
    </lineage>
</organism>
<accession>A0A0C9YP32</accession>
<protein>
    <submittedName>
        <fullName evidence="2">Uncharacterized protein</fullName>
    </submittedName>
</protein>
<feature type="non-terminal residue" evidence="2">
    <location>
        <position position="84"/>
    </location>
</feature>
<evidence type="ECO:0000313" key="2">
    <source>
        <dbReference type="EMBL" id="KIK12087.1"/>
    </source>
</evidence>
<dbReference type="AlphaFoldDB" id="A0A0C9YP32"/>
<dbReference type="Proteomes" id="UP000054018">
    <property type="component" value="Unassembled WGS sequence"/>
</dbReference>
<dbReference type="EMBL" id="KN834117">
    <property type="protein sequence ID" value="KIK12087.1"/>
    <property type="molecule type" value="Genomic_DNA"/>
</dbReference>
<evidence type="ECO:0000256" key="1">
    <source>
        <dbReference type="SAM" id="MobiDB-lite"/>
    </source>
</evidence>
<keyword evidence="3" id="KW-1185">Reference proteome</keyword>
<dbReference type="HOGENOM" id="CLU_2533713_0_0_1"/>